<evidence type="ECO:0000313" key="2">
    <source>
        <dbReference type="EMBL" id="GGA93003.1"/>
    </source>
</evidence>
<reference evidence="2" key="1">
    <citation type="journal article" date="2014" name="Int. J. Syst. Evol. Microbiol.">
        <title>Complete genome sequence of Corynebacterium casei LMG S-19264T (=DSM 44701T), isolated from a smear-ripened cheese.</title>
        <authorList>
            <consortium name="US DOE Joint Genome Institute (JGI-PGF)"/>
            <person name="Walter F."/>
            <person name="Albersmeier A."/>
            <person name="Kalinowski J."/>
            <person name="Ruckert C."/>
        </authorList>
    </citation>
    <scope>NUCLEOTIDE SEQUENCE</scope>
    <source>
        <strain evidence="2">CGMCC 1.12813</strain>
    </source>
</reference>
<accession>A0A916SBX0</accession>
<dbReference type="CDD" id="cd00085">
    <property type="entry name" value="HNHc"/>
    <property type="match status" value="1"/>
</dbReference>
<evidence type="ECO:0000259" key="1">
    <source>
        <dbReference type="SMART" id="SM00507"/>
    </source>
</evidence>
<dbReference type="InterPro" id="IPR003870">
    <property type="entry name" value="DUF222"/>
</dbReference>
<proteinExistence type="predicted"/>
<dbReference type="Pfam" id="PF02720">
    <property type="entry name" value="DUF222"/>
    <property type="match status" value="1"/>
</dbReference>
<feature type="domain" description="HNH nuclease" evidence="1">
    <location>
        <begin position="383"/>
        <end position="435"/>
    </location>
</feature>
<keyword evidence="3" id="KW-1185">Reference proteome</keyword>
<dbReference type="InterPro" id="IPR003615">
    <property type="entry name" value="HNH_nuc"/>
</dbReference>
<protein>
    <recommendedName>
        <fullName evidence="1">HNH nuclease domain-containing protein</fullName>
    </recommendedName>
</protein>
<gene>
    <name evidence="2" type="ORF">GCM10010979_04450</name>
</gene>
<dbReference type="Proteomes" id="UP000606922">
    <property type="component" value="Unassembled WGS sequence"/>
</dbReference>
<reference evidence="2" key="2">
    <citation type="submission" date="2020-09" db="EMBL/GenBank/DDBJ databases">
        <authorList>
            <person name="Sun Q."/>
            <person name="Zhou Y."/>
        </authorList>
    </citation>
    <scope>NUCLEOTIDE SEQUENCE</scope>
    <source>
        <strain evidence="2">CGMCC 1.12813</strain>
    </source>
</reference>
<sequence length="474" mass="51272">MTFTWHRVFTGLWRDAGGVGGVAFYVGMNEAENDPAADTYPVSADGGRGLCDPPPDVIPPDPCLAQYRAALDDVEEAERAIASAHAARAAAIDRLRVCSEQMSFAASDSPGDHGWSERVCAEKIVVMELVGVLRVSDNTARNLIWQSKLLVNRLPETLTALREGSISYPHARVMIDQGSSVPDGSIEEFEQTLLPPAKEVTVPKLKKAAIRLRERLQPSSSVERHIEAVEKRTVWFEPGDDGMAVIGATLSAEVVQAIRDRLTTIAGAPTIEGDERTMAQKRADAFTDLLLTGDTCEATLEGTGGPRPNVGHGIRPKVLVTVPVMTLLGRTDEPGDLEGYGPIDPETARQIAATAPSFTRLLVHPVSSAILDFDRTTYAVPADLKNVVRVRDGVCRAIGCEQPATHAELDHTREWAGGGTTKLGNLACLCADHHKVRTHTRVKMRNLPNGDIEWELPSGRTYLTHPATQLPEAA</sequence>
<name>A0A916SBX0_9MICO</name>
<dbReference type="EMBL" id="BMGB01000001">
    <property type="protein sequence ID" value="GGA93003.1"/>
    <property type="molecule type" value="Genomic_DNA"/>
</dbReference>
<dbReference type="SMART" id="SM00507">
    <property type="entry name" value="HNHc"/>
    <property type="match status" value="1"/>
</dbReference>
<dbReference type="AlphaFoldDB" id="A0A916SBX0"/>
<comment type="caution">
    <text evidence="2">The sequence shown here is derived from an EMBL/GenBank/DDBJ whole genome shotgun (WGS) entry which is preliminary data.</text>
</comment>
<organism evidence="2 3">
    <name type="scientific">Conyzicola nivalis</name>
    <dbReference type="NCBI Taxonomy" id="1477021"/>
    <lineage>
        <taxon>Bacteria</taxon>
        <taxon>Bacillati</taxon>
        <taxon>Actinomycetota</taxon>
        <taxon>Actinomycetes</taxon>
        <taxon>Micrococcales</taxon>
        <taxon>Microbacteriaceae</taxon>
        <taxon>Conyzicola</taxon>
    </lineage>
</organism>
<evidence type="ECO:0000313" key="3">
    <source>
        <dbReference type="Proteomes" id="UP000606922"/>
    </source>
</evidence>